<dbReference type="VEuPathDB" id="FungiDB:VP01_362g24"/>
<gene>
    <name evidence="3" type="ORF">VP01_362g24</name>
</gene>
<feature type="region of interest" description="Disordered" evidence="1">
    <location>
        <begin position="164"/>
        <end position="307"/>
    </location>
</feature>
<reference evidence="3 4" key="1">
    <citation type="submission" date="2015-08" db="EMBL/GenBank/DDBJ databases">
        <title>Next Generation Sequencing and Analysis of the Genome of Puccinia sorghi L Schw, the Causal Agent of Maize Common Rust.</title>
        <authorList>
            <person name="Rochi L."/>
            <person name="Burguener G."/>
            <person name="Darino M."/>
            <person name="Turjanski A."/>
            <person name="Kreff E."/>
            <person name="Dieguez M.J."/>
            <person name="Sacco F."/>
        </authorList>
    </citation>
    <scope>NUCLEOTIDE SEQUENCE [LARGE SCALE GENOMIC DNA]</scope>
    <source>
        <strain evidence="3 4">RO10H11247</strain>
    </source>
</reference>
<name>A0A0L6UVJ9_9BASI</name>
<feature type="compositionally biased region" description="Low complexity" evidence="1">
    <location>
        <begin position="267"/>
        <end position="296"/>
    </location>
</feature>
<dbReference type="AlphaFoldDB" id="A0A0L6UVJ9"/>
<evidence type="ECO:0000256" key="2">
    <source>
        <dbReference type="SAM" id="SignalP"/>
    </source>
</evidence>
<evidence type="ECO:0000313" key="3">
    <source>
        <dbReference type="EMBL" id="KNZ52282.1"/>
    </source>
</evidence>
<feature type="compositionally biased region" description="Acidic residues" evidence="1">
    <location>
        <begin position="210"/>
        <end position="231"/>
    </location>
</feature>
<comment type="caution">
    <text evidence="3">The sequence shown here is derived from an EMBL/GenBank/DDBJ whole genome shotgun (WGS) entry which is preliminary data.</text>
</comment>
<feature type="chain" id="PRO_5005568077" evidence="2">
    <location>
        <begin position="26"/>
        <end position="307"/>
    </location>
</feature>
<evidence type="ECO:0000256" key="1">
    <source>
        <dbReference type="SAM" id="MobiDB-lite"/>
    </source>
</evidence>
<dbReference type="EMBL" id="LAVV01008646">
    <property type="protein sequence ID" value="KNZ52282.1"/>
    <property type="molecule type" value="Genomic_DNA"/>
</dbReference>
<sequence length="307" mass="33078">MRLPSPSMLSWTFLIFFIMIKSSSSRSTRVPRSSATTYPMALLPRKISDENSHPKVIENIHNLAGCPGEICGTLAGEAVTPLLAGAPECAQQDMADKIIDAAKTQLQDKAVRDQLISLAKQYRQAERNTFPDYTVSSEPDRNSLYCQKAPKNQELAGLFQKQSPTADPKLFFDPKNNGKSVLKGSDPRTQPFGGTTGQASATKPAKTDDVDANADADEDEDEDAEGEDTDQESTGASPSSDDGKEAPSASSRDAAQIQRDRQLGIVQIAPSSQASAASQNAPPQPAQPKKAPSSKIKACRARRRIKF</sequence>
<keyword evidence="4" id="KW-1185">Reference proteome</keyword>
<evidence type="ECO:0000313" key="4">
    <source>
        <dbReference type="Proteomes" id="UP000037035"/>
    </source>
</evidence>
<dbReference type="OrthoDB" id="2507450at2759"/>
<keyword evidence="2" id="KW-0732">Signal</keyword>
<dbReference type="Proteomes" id="UP000037035">
    <property type="component" value="Unassembled WGS sequence"/>
</dbReference>
<organism evidence="3 4">
    <name type="scientific">Puccinia sorghi</name>
    <dbReference type="NCBI Taxonomy" id="27349"/>
    <lineage>
        <taxon>Eukaryota</taxon>
        <taxon>Fungi</taxon>
        <taxon>Dikarya</taxon>
        <taxon>Basidiomycota</taxon>
        <taxon>Pucciniomycotina</taxon>
        <taxon>Pucciniomycetes</taxon>
        <taxon>Pucciniales</taxon>
        <taxon>Pucciniaceae</taxon>
        <taxon>Puccinia</taxon>
    </lineage>
</organism>
<feature type="signal peptide" evidence="2">
    <location>
        <begin position="1"/>
        <end position="25"/>
    </location>
</feature>
<feature type="compositionally biased region" description="Basic residues" evidence="1">
    <location>
        <begin position="297"/>
        <end position="307"/>
    </location>
</feature>
<dbReference type="STRING" id="27349.A0A0L6UVJ9"/>
<protein>
    <submittedName>
        <fullName evidence="3">Uncharacterized protein</fullName>
    </submittedName>
</protein>
<accession>A0A0L6UVJ9</accession>
<proteinExistence type="predicted"/>